<dbReference type="FunCoup" id="A0A0R2FW30">
    <property type="interactions" value="74"/>
</dbReference>
<organism evidence="4 5">
    <name type="scientific">Weissella halotolerans DSM 20190</name>
    <dbReference type="NCBI Taxonomy" id="1123500"/>
    <lineage>
        <taxon>Bacteria</taxon>
        <taxon>Bacillati</taxon>
        <taxon>Bacillota</taxon>
        <taxon>Bacilli</taxon>
        <taxon>Lactobacillales</taxon>
        <taxon>Lactobacillaceae</taxon>
        <taxon>Weissella</taxon>
    </lineage>
</organism>
<gene>
    <name evidence="4" type="ORF">IV68_GL000885</name>
</gene>
<dbReference type="PATRIC" id="fig|1123500.6.peg.891"/>
<dbReference type="SMART" id="SM01103">
    <property type="entry name" value="CRS1_YhbY"/>
    <property type="match status" value="1"/>
</dbReference>
<evidence type="ECO:0000256" key="1">
    <source>
        <dbReference type="ARBA" id="ARBA00022884"/>
    </source>
</evidence>
<feature type="domain" description="CRM" evidence="3">
    <location>
        <begin position="3"/>
        <end position="99"/>
    </location>
</feature>
<keyword evidence="5" id="KW-1185">Reference proteome</keyword>
<comment type="caution">
    <text evidence="4">The sequence shown here is derived from an EMBL/GenBank/DDBJ whole genome shotgun (WGS) entry which is preliminary data.</text>
</comment>
<dbReference type="InterPro" id="IPR035920">
    <property type="entry name" value="YhbY-like_sf"/>
</dbReference>
<dbReference type="eggNOG" id="COG1534">
    <property type="taxonomic scope" value="Bacteria"/>
</dbReference>
<dbReference type="AlphaFoldDB" id="A0A0R2FW30"/>
<dbReference type="EMBL" id="JQAX01000002">
    <property type="protein sequence ID" value="KRN32530.1"/>
    <property type="molecule type" value="Genomic_DNA"/>
</dbReference>
<accession>A0A0R2FW30</accession>
<sequence length="105" mass="11877">MTMILRGKQKRYLRAQAHSMRPIFSVGKQGLTQTWLDQLQTAIDKRELFKVNILPNAGVDVATLQAFIEEHSDIQVVQTIGHTLVLFGVSHDKNHRHYSQAVAAI</sequence>
<dbReference type="STRING" id="1123500.GCA_000420365_00536"/>
<dbReference type="InterPro" id="IPR051925">
    <property type="entry name" value="RNA-binding_domain"/>
</dbReference>
<proteinExistence type="predicted"/>
<dbReference type="Gene3D" id="3.30.110.60">
    <property type="entry name" value="YhbY-like"/>
    <property type="match status" value="1"/>
</dbReference>
<dbReference type="Pfam" id="PF01985">
    <property type="entry name" value="CRS1_YhbY"/>
    <property type="match status" value="1"/>
</dbReference>
<name>A0A0R2FW30_9LACO</name>
<reference evidence="4 5" key="1">
    <citation type="journal article" date="2015" name="Genome Announc.">
        <title>Expanding the biotechnology potential of lactobacilli through comparative genomics of 213 strains and associated genera.</title>
        <authorList>
            <person name="Sun Z."/>
            <person name="Harris H.M."/>
            <person name="McCann A."/>
            <person name="Guo C."/>
            <person name="Argimon S."/>
            <person name="Zhang W."/>
            <person name="Yang X."/>
            <person name="Jeffery I.B."/>
            <person name="Cooney J.C."/>
            <person name="Kagawa T.F."/>
            <person name="Liu W."/>
            <person name="Song Y."/>
            <person name="Salvetti E."/>
            <person name="Wrobel A."/>
            <person name="Rasinkangas P."/>
            <person name="Parkhill J."/>
            <person name="Rea M.C."/>
            <person name="O'Sullivan O."/>
            <person name="Ritari J."/>
            <person name="Douillard F.P."/>
            <person name="Paul Ross R."/>
            <person name="Yang R."/>
            <person name="Briner A.E."/>
            <person name="Felis G.E."/>
            <person name="de Vos W.M."/>
            <person name="Barrangou R."/>
            <person name="Klaenhammer T.R."/>
            <person name="Caufield P.W."/>
            <person name="Cui Y."/>
            <person name="Zhang H."/>
            <person name="O'Toole P.W."/>
        </authorList>
    </citation>
    <scope>NUCLEOTIDE SEQUENCE [LARGE SCALE GENOMIC DNA]</scope>
    <source>
        <strain evidence="4 5">DSM 20190</strain>
    </source>
</reference>
<keyword evidence="1 2" id="KW-0694">RNA-binding</keyword>
<dbReference type="InterPro" id="IPR001890">
    <property type="entry name" value="RNA-binding_CRM"/>
</dbReference>
<evidence type="ECO:0000313" key="5">
    <source>
        <dbReference type="Proteomes" id="UP000051296"/>
    </source>
</evidence>
<dbReference type="PROSITE" id="PS51295">
    <property type="entry name" value="CRM"/>
    <property type="match status" value="1"/>
</dbReference>
<dbReference type="PANTHER" id="PTHR40065:SF3">
    <property type="entry name" value="RNA-BINDING PROTEIN YHBY"/>
    <property type="match status" value="1"/>
</dbReference>
<evidence type="ECO:0000256" key="2">
    <source>
        <dbReference type="PROSITE-ProRule" id="PRU00626"/>
    </source>
</evidence>
<dbReference type="SUPFAM" id="SSF75471">
    <property type="entry name" value="YhbY-like"/>
    <property type="match status" value="1"/>
</dbReference>
<dbReference type="GO" id="GO:0003723">
    <property type="term" value="F:RNA binding"/>
    <property type="evidence" value="ECO:0007669"/>
    <property type="project" value="UniProtKB-UniRule"/>
</dbReference>
<dbReference type="PANTHER" id="PTHR40065">
    <property type="entry name" value="RNA-BINDING PROTEIN YHBY"/>
    <property type="match status" value="1"/>
</dbReference>
<evidence type="ECO:0000259" key="3">
    <source>
        <dbReference type="PROSITE" id="PS51295"/>
    </source>
</evidence>
<dbReference type="InParanoid" id="A0A0R2FW30"/>
<dbReference type="Proteomes" id="UP000051296">
    <property type="component" value="Unassembled WGS sequence"/>
</dbReference>
<protein>
    <submittedName>
        <fullName evidence="4">RNA-binding protein</fullName>
    </submittedName>
</protein>
<evidence type="ECO:0000313" key="4">
    <source>
        <dbReference type="EMBL" id="KRN32530.1"/>
    </source>
</evidence>